<feature type="region of interest" description="Disordered" evidence="5">
    <location>
        <begin position="213"/>
        <end position="232"/>
    </location>
</feature>
<keyword evidence="1" id="KW-0805">Transcription regulation</keyword>
<dbReference type="PANTHER" id="PTHR31719">
    <property type="entry name" value="NAC TRANSCRIPTION FACTOR 56"/>
    <property type="match status" value="1"/>
</dbReference>
<reference evidence="8" key="1">
    <citation type="submission" date="2013-06" db="EMBL/GenBank/DDBJ databases">
        <authorList>
            <person name="Zhao Q."/>
        </authorList>
    </citation>
    <scope>NUCLEOTIDE SEQUENCE</scope>
    <source>
        <strain evidence="8">cv. W1943</strain>
    </source>
</reference>
<evidence type="ECO:0000259" key="6">
    <source>
        <dbReference type="PROSITE" id="PS51005"/>
    </source>
</evidence>
<evidence type="ECO:0000256" key="3">
    <source>
        <dbReference type="ARBA" id="ARBA00023163"/>
    </source>
</evidence>
<feature type="domain" description="NAC" evidence="6">
    <location>
        <begin position="267"/>
        <end position="440"/>
    </location>
</feature>
<proteinExistence type="predicted"/>
<feature type="region of interest" description="Disordered" evidence="5">
    <location>
        <begin position="46"/>
        <end position="84"/>
    </location>
</feature>
<accession>A0A0E0P2Z0</accession>
<dbReference type="PANTHER" id="PTHR31719:SF179">
    <property type="entry name" value="OS08G0148400 PROTEIN"/>
    <property type="match status" value="1"/>
</dbReference>
<evidence type="ECO:0000313" key="7">
    <source>
        <dbReference type="EnsemblPlants" id="ORUFI03G40160.1"/>
    </source>
</evidence>
<evidence type="ECO:0000256" key="4">
    <source>
        <dbReference type="ARBA" id="ARBA00023242"/>
    </source>
</evidence>
<dbReference type="PROSITE" id="PS51005">
    <property type="entry name" value="NAC"/>
    <property type="match status" value="1"/>
</dbReference>
<keyword evidence="4" id="KW-0539">Nucleus</keyword>
<dbReference type="GO" id="GO:0006355">
    <property type="term" value="P:regulation of DNA-templated transcription"/>
    <property type="evidence" value="ECO:0007669"/>
    <property type="project" value="InterPro"/>
</dbReference>
<dbReference type="HOGENOM" id="CLU_570367_0_0_1"/>
<dbReference type="Proteomes" id="UP000008022">
    <property type="component" value="Unassembled WGS sequence"/>
</dbReference>
<dbReference type="Gene3D" id="2.170.150.80">
    <property type="entry name" value="NAC domain"/>
    <property type="match status" value="1"/>
</dbReference>
<evidence type="ECO:0000256" key="1">
    <source>
        <dbReference type="ARBA" id="ARBA00023015"/>
    </source>
</evidence>
<name>A0A0E0P2Z0_ORYRU</name>
<keyword evidence="2" id="KW-0238">DNA-binding</keyword>
<dbReference type="Pfam" id="PF02365">
    <property type="entry name" value="NAM"/>
    <property type="match status" value="1"/>
</dbReference>
<sequence length="535" mass="57863">MAAINPVAGEVAAATAKAPPPAMATVRAPLPANHYSPYHSASAAGSYAANTQSTSSPVSPASPPAMISSSSSSSSLPPQQQCSWQPQPTTFFEANPGYAYQQDHLPAVAGRRFFPPPAMKMQYYHHHQPAGVAMAAPVHSSPLAATSGSNHAVVPDAPPQEPAKRRRRNTAAAATARRGRGRPRGATASRAHSAPPPPPPTTTAPAITAQRNDDVNQEDDNQRSKNSVEEAVAVAGGEPPAATSALAIVPRHGDVGDADRPVFPYSDVPGVRFTPTDQKLIIHFLKPKYTLGDATPTNIIIIKQLDVCKLNLDELHGDLGLGKSLDGAWYVFSPRSRYKERGVRPARGIKTTAVGYWKSNSAEADVVDDDGEVIGRVNSLTLALGHQPRGKATHWRMKEYRIPQFQIPLGQEDSNRLVYNVILLRMKVLDEWVLCKLYHSFAYKQKGKCKVHEEGTKSDRGVQDLSIDDDRKTCDIEANKPNKGVDNCNVNICNIEDSKPDGGLQDQSADDYNVHICDIEDSKPDEANQMEAYKT</sequence>
<reference evidence="7" key="2">
    <citation type="submission" date="2015-06" db="UniProtKB">
        <authorList>
            <consortium name="EnsemblPlants"/>
        </authorList>
    </citation>
    <scope>IDENTIFICATION</scope>
</reference>
<organism evidence="7 8">
    <name type="scientific">Oryza rufipogon</name>
    <name type="common">Brownbeard rice</name>
    <name type="synonym">Asian wild rice</name>
    <dbReference type="NCBI Taxonomy" id="4529"/>
    <lineage>
        <taxon>Eukaryota</taxon>
        <taxon>Viridiplantae</taxon>
        <taxon>Streptophyta</taxon>
        <taxon>Embryophyta</taxon>
        <taxon>Tracheophyta</taxon>
        <taxon>Spermatophyta</taxon>
        <taxon>Magnoliopsida</taxon>
        <taxon>Liliopsida</taxon>
        <taxon>Poales</taxon>
        <taxon>Poaceae</taxon>
        <taxon>BOP clade</taxon>
        <taxon>Oryzoideae</taxon>
        <taxon>Oryzeae</taxon>
        <taxon>Oryzinae</taxon>
        <taxon>Oryza</taxon>
    </lineage>
</organism>
<dbReference type="OMA" id="HICDIED"/>
<evidence type="ECO:0000256" key="5">
    <source>
        <dbReference type="SAM" id="MobiDB-lite"/>
    </source>
</evidence>
<keyword evidence="8" id="KW-1185">Reference proteome</keyword>
<feature type="compositionally biased region" description="Low complexity" evidence="5">
    <location>
        <begin position="184"/>
        <end position="193"/>
    </location>
</feature>
<dbReference type="InterPro" id="IPR036093">
    <property type="entry name" value="NAC_dom_sf"/>
</dbReference>
<dbReference type="SUPFAM" id="SSF101941">
    <property type="entry name" value="NAC domain"/>
    <property type="match status" value="1"/>
</dbReference>
<evidence type="ECO:0000313" key="8">
    <source>
        <dbReference type="Proteomes" id="UP000008022"/>
    </source>
</evidence>
<dbReference type="eggNOG" id="ENOG502R4GC">
    <property type="taxonomic scope" value="Eukaryota"/>
</dbReference>
<dbReference type="AlphaFoldDB" id="A0A0E0P2Z0"/>
<dbReference type="STRING" id="4529.A0A0E0P2Z0"/>
<evidence type="ECO:0000256" key="2">
    <source>
        <dbReference type="ARBA" id="ARBA00023125"/>
    </source>
</evidence>
<dbReference type="InterPro" id="IPR003441">
    <property type="entry name" value="NAC-dom"/>
</dbReference>
<keyword evidence="3" id="KW-0804">Transcription</keyword>
<dbReference type="Gramene" id="ORUFI03G40160.1">
    <property type="protein sequence ID" value="ORUFI03G40160.1"/>
    <property type="gene ID" value="ORUFI03G40160"/>
</dbReference>
<dbReference type="GO" id="GO:0003677">
    <property type="term" value="F:DNA binding"/>
    <property type="evidence" value="ECO:0007669"/>
    <property type="project" value="UniProtKB-KW"/>
</dbReference>
<dbReference type="EnsemblPlants" id="ORUFI03G40160.1">
    <property type="protein sequence ID" value="ORUFI03G40160.1"/>
    <property type="gene ID" value="ORUFI03G40160"/>
</dbReference>
<feature type="region of interest" description="Disordered" evidence="5">
    <location>
        <begin position="142"/>
        <end position="206"/>
    </location>
</feature>
<protein>
    <recommendedName>
        <fullName evidence="6">NAC domain-containing protein</fullName>
    </recommendedName>
</protein>